<name>A0A1G2TWR2_9BACT</name>
<protein>
    <recommendedName>
        <fullName evidence="5">Damage-inducible protein</fullName>
    </recommendedName>
</protein>
<dbReference type="EMBL" id="MHWB01000011">
    <property type="protein sequence ID" value="OHB01599.1"/>
    <property type="molecule type" value="Genomic_DNA"/>
</dbReference>
<dbReference type="Pfam" id="PF04221">
    <property type="entry name" value="RelB"/>
    <property type="match status" value="1"/>
</dbReference>
<dbReference type="InterPro" id="IPR007337">
    <property type="entry name" value="RelB/DinJ"/>
</dbReference>
<keyword evidence="2" id="KW-1277">Toxin-antitoxin system</keyword>
<dbReference type="InterPro" id="IPR013321">
    <property type="entry name" value="Arc_rbn_hlx_hlx"/>
</dbReference>
<evidence type="ECO:0000256" key="1">
    <source>
        <dbReference type="ARBA" id="ARBA00010562"/>
    </source>
</evidence>
<gene>
    <name evidence="3" type="ORF">A3A96_02940</name>
</gene>
<evidence type="ECO:0000256" key="2">
    <source>
        <dbReference type="ARBA" id="ARBA00022649"/>
    </source>
</evidence>
<organism evidence="3 4">
    <name type="scientific">Candidatus Zambryskibacteria bacterium RIFCSPLOWO2_01_FULL_39_39</name>
    <dbReference type="NCBI Taxonomy" id="1802758"/>
    <lineage>
        <taxon>Bacteria</taxon>
        <taxon>Candidatus Zambryskiibacteriota</taxon>
    </lineage>
</organism>
<dbReference type="Gene3D" id="1.10.1220.10">
    <property type="entry name" value="Met repressor-like"/>
    <property type="match status" value="1"/>
</dbReference>
<dbReference type="GO" id="GO:0006351">
    <property type="term" value="P:DNA-templated transcription"/>
    <property type="evidence" value="ECO:0007669"/>
    <property type="project" value="TreeGrafter"/>
</dbReference>
<proteinExistence type="inferred from homology"/>
<dbReference type="AlphaFoldDB" id="A0A1G2TWR2"/>
<dbReference type="PANTHER" id="PTHR38781:SF1">
    <property type="entry name" value="ANTITOXIN DINJ-RELATED"/>
    <property type="match status" value="1"/>
</dbReference>
<reference evidence="3 4" key="1">
    <citation type="journal article" date="2016" name="Nat. Commun.">
        <title>Thousands of microbial genomes shed light on interconnected biogeochemical processes in an aquifer system.</title>
        <authorList>
            <person name="Anantharaman K."/>
            <person name="Brown C.T."/>
            <person name="Hug L.A."/>
            <person name="Sharon I."/>
            <person name="Castelle C.J."/>
            <person name="Probst A.J."/>
            <person name="Thomas B.C."/>
            <person name="Singh A."/>
            <person name="Wilkins M.J."/>
            <person name="Karaoz U."/>
            <person name="Brodie E.L."/>
            <person name="Williams K.H."/>
            <person name="Hubbard S.S."/>
            <person name="Banfield J.F."/>
        </authorList>
    </citation>
    <scope>NUCLEOTIDE SEQUENCE [LARGE SCALE GENOMIC DNA]</scope>
</reference>
<dbReference type="PANTHER" id="PTHR38781">
    <property type="entry name" value="ANTITOXIN DINJ-RELATED"/>
    <property type="match status" value="1"/>
</dbReference>
<comment type="similarity">
    <text evidence="1">Belongs to the RelB/DinJ antitoxin family.</text>
</comment>
<accession>A0A1G2TWR2</accession>
<dbReference type="NCBIfam" id="TIGR02384">
    <property type="entry name" value="RelB_DinJ"/>
    <property type="match status" value="1"/>
</dbReference>
<sequence length="90" mass="10263">MNSTLNIRIDKKLKENAGKTLKNMGLDISSGVKMFLCQVVNTKSIPFEPKMHYAMTPEQERWIKRQIASANKNSKGHKNVKNLFDGILED</sequence>
<dbReference type="GO" id="GO:0006355">
    <property type="term" value="P:regulation of DNA-templated transcription"/>
    <property type="evidence" value="ECO:0007669"/>
    <property type="project" value="InterPro"/>
</dbReference>
<dbReference type="STRING" id="1802758.A3A96_02940"/>
<evidence type="ECO:0008006" key="5">
    <source>
        <dbReference type="Google" id="ProtNLM"/>
    </source>
</evidence>
<dbReference type="Proteomes" id="UP000177707">
    <property type="component" value="Unassembled WGS sequence"/>
</dbReference>
<evidence type="ECO:0000313" key="3">
    <source>
        <dbReference type="EMBL" id="OHB01599.1"/>
    </source>
</evidence>
<evidence type="ECO:0000313" key="4">
    <source>
        <dbReference type="Proteomes" id="UP000177707"/>
    </source>
</evidence>
<comment type="caution">
    <text evidence="3">The sequence shown here is derived from an EMBL/GenBank/DDBJ whole genome shotgun (WGS) entry which is preliminary data.</text>
</comment>